<comment type="function">
    <text evidence="1 6">May protect the nitrogenase Fe-Mo protein from oxidative damage.</text>
</comment>
<accession>A0ABV3XXN6</accession>
<proteinExistence type="inferred from homology"/>
<organism evidence="7 8">
    <name type="scientific">Rhodovulum iodosum</name>
    <dbReference type="NCBI Taxonomy" id="68291"/>
    <lineage>
        <taxon>Bacteria</taxon>
        <taxon>Pseudomonadati</taxon>
        <taxon>Pseudomonadota</taxon>
        <taxon>Alphaproteobacteria</taxon>
        <taxon>Rhodobacterales</taxon>
        <taxon>Paracoccaceae</taxon>
        <taxon>Rhodovulum</taxon>
    </lineage>
</organism>
<evidence type="ECO:0000313" key="8">
    <source>
        <dbReference type="Proteomes" id="UP001560019"/>
    </source>
</evidence>
<dbReference type="EMBL" id="JBEHHI010000003">
    <property type="protein sequence ID" value="MEX5729924.1"/>
    <property type="molecule type" value="Genomic_DNA"/>
</dbReference>
<keyword evidence="8" id="KW-1185">Reference proteome</keyword>
<dbReference type="PIRSF" id="PIRSF005790">
    <property type="entry name" value="NifW"/>
    <property type="match status" value="1"/>
</dbReference>
<evidence type="ECO:0000256" key="5">
    <source>
        <dbReference type="ARBA" id="ARBA00023231"/>
    </source>
</evidence>
<dbReference type="HAMAP" id="MF_00529">
    <property type="entry name" value="NifW"/>
    <property type="match status" value="1"/>
</dbReference>
<evidence type="ECO:0000313" key="7">
    <source>
        <dbReference type="EMBL" id="MEX5729924.1"/>
    </source>
</evidence>
<dbReference type="Proteomes" id="UP001560019">
    <property type="component" value="Unassembled WGS sequence"/>
</dbReference>
<sequence>MTSQAPKNVLEQMYALSSAEDIFTFLLLPYDQDVLNRARLHVMKRMGDYLAKVNLDELDDDGVFLEARKALKRAHADFERSTPRQQKALKIYTQSRGNMVPLEGLRPVSR</sequence>
<evidence type="ECO:0000256" key="2">
    <source>
        <dbReference type="ARBA" id="ARBA00008351"/>
    </source>
</evidence>
<reference evidence="7 8" key="1">
    <citation type="submission" date="2024-06" db="EMBL/GenBank/DDBJ databases">
        <title>Genome of Rhodovulum iodosum, a marine photoferrotroph.</title>
        <authorList>
            <person name="Bianchini G."/>
            <person name="Nikeleit V."/>
            <person name="Kappler A."/>
            <person name="Bryce C."/>
            <person name="Sanchez-Baracaldo P."/>
        </authorList>
    </citation>
    <scope>NUCLEOTIDE SEQUENCE [LARGE SCALE GENOMIC DNA]</scope>
    <source>
        <strain evidence="7 8">UT/N1</strain>
    </source>
</reference>
<evidence type="ECO:0000256" key="3">
    <source>
        <dbReference type="ARBA" id="ARBA00011284"/>
    </source>
</evidence>
<dbReference type="InterPro" id="IPR004893">
    <property type="entry name" value="NifW"/>
</dbReference>
<evidence type="ECO:0000256" key="4">
    <source>
        <dbReference type="ARBA" id="ARBA00016274"/>
    </source>
</evidence>
<comment type="similarity">
    <text evidence="2 6">Belongs to the NifW family.</text>
</comment>
<name>A0ABV3XXN6_9RHOB</name>
<keyword evidence="5 6" id="KW-0535">Nitrogen fixation</keyword>
<evidence type="ECO:0000256" key="1">
    <source>
        <dbReference type="ARBA" id="ARBA00002247"/>
    </source>
</evidence>
<dbReference type="RefSeq" id="WP_125403584.1">
    <property type="nucleotide sequence ID" value="NZ_JBEHHI010000003.1"/>
</dbReference>
<comment type="caution">
    <text evidence="7">The sequence shown here is derived from an EMBL/GenBank/DDBJ whole genome shotgun (WGS) entry which is preliminary data.</text>
</comment>
<gene>
    <name evidence="6" type="primary">nifW</name>
    <name evidence="7" type="ORF">Ga0609869_003277</name>
</gene>
<evidence type="ECO:0000256" key="6">
    <source>
        <dbReference type="HAMAP-Rule" id="MF_00529"/>
    </source>
</evidence>
<protein>
    <recommendedName>
        <fullName evidence="4 6">Nitrogenase-stabilizing/protective protein NifW</fullName>
    </recommendedName>
</protein>
<comment type="subunit">
    <text evidence="3 6">Homotrimer; associates with NifD.</text>
</comment>
<dbReference type="Pfam" id="PF03206">
    <property type="entry name" value="NifW"/>
    <property type="match status" value="1"/>
</dbReference>